<evidence type="ECO:0000256" key="6">
    <source>
        <dbReference type="ARBA" id="ARBA00023315"/>
    </source>
</evidence>
<keyword evidence="4" id="KW-0808">Transferase</keyword>
<dbReference type="InterPro" id="IPR015424">
    <property type="entry name" value="PyrdxlP-dep_Trfase"/>
</dbReference>
<evidence type="ECO:0000256" key="5">
    <source>
        <dbReference type="ARBA" id="ARBA00022898"/>
    </source>
</evidence>
<comment type="similarity">
    <text evidence="2 8">Belongs to the class-II pyridoxal-phosphate-dependent aminotransferase family.</text>
</comment>
<gene>
    <name evidence="10" type="ORF">GBAR_LOCUS13268</name>
</gene>
<evidence type="ECO:0000256" key="2">
    <source>
        <dbReference type="ARBA" id="ARBA00008392"/>
    </source>
</evidence>
<dbReference type="GO" id="GO:0030170">
    <property type="term" value="F:pyridoxal phosphate binding"/>
    <property type="evidence" value="ECO:0007669"/>
    <property type="project" value="InterPro"/>
</dbReference>
<comment type="caution">
    <text evidence="10">The sequence shown here is derived from an EMBL/GenBank/DDBJ whole genome shotgun (WGS) entry which is preliminary data.</text>
</comment>
<accession>A0AA35S5M7</accession>
<dbReference type="InterPro" id="IPR004839">
    <property type="entry name" value="Aminotransferase_I/II_large"/>
</dbReference>
<proteinExistence type="inferred from homology"/>
<dbReference type="PANTHER" id="PTHR13693">
    <property type="entry name" value="CLASS II AMINOTRANSFERASE/8-AMINO-7-OXONONANOATE SYNTHASE"/>
    <property type="match status" value="1"/>
</dbReference>
<comment type="catalytic activity">
    <reaction evidence="7">
        <text>L-serine + hexadecanoyl-CoA + H(+) = 3-oxosphinganine + CO2 + CoA</text>
        <dbReference type="Rhea" id="RHEA:14761"/>
        <dbReference type="ChEBI" id="CHEBI:15378"/>
        <dbReference type="ChEBI" id="CHEBI:16526"/>
        <dbReference type="ChEBI" id="CHEBI:33384"/>
        <dbReference type="ChEBI" id="CHEBI:57287"/>
        <dbReference type="ChEBI" id="CHEBI:57379"/>
        <dbReference type="ChEBI" id="CHEBI:58299"/>
        <dbReference type="EC" id="2.3.1.50"/>
    </reaction>
</comment>
<evidence type="ECO:0000256" key="8">
    <source>
        <dbReference type="RuleBase" id="RU003693"/>
    </source>
</evidence>
<feature type="domain" description="Aminotransferase class I/classII large" evidence="9">
    <location>
        <begin position="6"/>
        <end position="279"/>
    </location>
</feature>
<keyword evidence="6" id="KW-0012">Acyltransferase</keyword>
<dbReference type="Proteomes" id="UP001174909">
    <property type="component" value="Unassembled WGS sequence"/>
</dbReference>
<evidence type="ECO:0000256" key="7">
    <source>
        <dbReference type="ARBA" id="ARBA00048528"/>
    </source>
</evidence>
<evidence type="ECO:0000256" key="3">
    <source>
        <dbReference type="ARBA" id="ARBA00013220"/>
    </source>
</evidence>
<reference evidence="10" key="1">
    <citation type="submission" date="2023-03" db="EMBL/GenBank/DDBJ databases">
        <authorList>
            <person name="Steffen K."/>
            <person name="Cardenas P."/>
        </authorList>
    </citation>
    <scope>NUCLEOTIDE SEQUENCE</scope>
</reference>
<dbReference type="InterPro" id="IPR001917">
    <property type="entry name" value="Aminotrans_II_pyridoxalP_BS"/>
</dbReference>
<dbReference type="PROSITE" id="PS00599">
    <property type="entry name" value="AA_TRANSFER_CLASS_2"/>
    <property type="match status" value="1"/>
</dbReference>
<organism evidence="10 11">
    <name type="scientific">Geodia barretti</name>
    <name type="common">Barrett's horny sponge</name>
    <dbReference type="NCBI Taxonomy" id="519541"/>
    <lineage>
        <taxon>Eukaryota</taxon>
        <taxon>Metazoa</taxon>
        <taxon>Porifera</taxon>
        <taxon>Demospongiae</taxon>
        <taxon>Heteroscleromorpha</taxon>
        <taxon>Tetractinellida</taxon>
        <taxon>Astrophorina</taxon>
        <taxon>Geodiidae</taxon>
        <taxon>Geodia</taxon>
    </lineage>
</organism>
<protein>
    <recommendedName>
        <fullName evidence="3">serine C-palmitoyltransferase</fullName>
        <ecNumber evidence="3">2.3.1.50</ecNumber>
    </recommendedName>
</protein>
<dbReference type="EMBL" id="CASHTH010001969">
    <property type="protein sequence ID" value="CAI8022621.1"/>
    <property type="molecule type" value="Genomic_DNA"/>
</dbReference>
<evidence type="ECO:0000256" key="1">
    <source>
        <dbReference type="ARBA" id="ARBA00001933"/>
    </source>
</evidence>
<dbReference type="EC" id="2.3.1.50" evidence="3"/>
<dbReference type="AlphaFoldDB" id="A0AA35S5M7"/>
<dbReference type="SUPFAM" id="SSF53383">
    <property type="entry name" value="PLP-dependent transferases"/>
    <property type="match status" value="1"/>
</dbReference>
<evidence type="ECO:0000256" key="4">
    <source>
        <dbReference type="ARBA" id="ARBA00022679"/>
    </source>
</evidence>
<dbReference type="Gene3D" id="3.90.1150.10">
    <property type="entry name" value="Aspartate Aminotransferase, domain 1"/>
    <property type="match status" value="1"/>
</dbReference>
<dbReference type="InterPro" id="IPR015422">
    <property type="entry name" value="PyrdxlP-dep_Trfase_small"/>
</dbReference>
<name>A0AA35S5M7_GEOBA</name>
<evidence type="ECO:0000259" key="9">
    <source>
        <dbReference type="Pfam" id="PF00155"/>
    </source>
</evidence>
<keyword evidence="11" id="KW-1185">Reference proteome</keyword>
<dbReference type="InterPro" id="IPR015421">
    <property type="entry name" value="PyrdxlP-dep_Trfase_major"/>
</dbReference>
<dbReference type="Gene3D" id="3.40.640.10">
    <property type="entry name" value="Type I PLP-dependent aspartate aminotransferase-like (Major domain)"/>
    <property type="match status" value="1"/>
</dbReference>
<comment type="cofactor">
    <cofactor evidence="1 8">
        <name>pyridoxal 5'-phosphate</name>
        <dbReference type="ChEBI" id="CHEBI:597326"/>
    </cofactor>
</comment>
<evidence type="ECO:0000313" key="10">
    <source>
        <dbReference type="EMBL" id="CAI8022621.1"/>
    </source>
</evidence>
<keyword evidence="5 8" id="KW-0663">Pyridoxal phosphate</keyword>
<dbReference type="Pfam" id="PF00155">
    <property type="entry name" value="Aminotran_1_2"/>
    <property type="match status" value="1"/>
</dbReference>
<sequence>MINGEKKVMIGSNNYLGLTHHPKVLEAAEMAGRKYGSGCTGSRFLNGTLDIHIALEEALAEFVHKEAALVFSTGFQVNLGVIDTLVGRRNIAFIDSLSHACVVDGCRLSWGEMTRFRHNDLDDLDSKLESAPPERGKLIVVEGIYSMEGDIGDLPGIIEVARKHQCRLMVDDAHGVGVLGPTGAGAAEHFGVENDVDLIMGTFSKSFACIGGFIAAEAAVIDYLKHHANTFLFSASMPPSAVATVHAALEIIKAEPERRKRLWENARKMQEGLRLMGYDIGDTQPRCSGDCWR</sequence>
<dbReference type="GO" id="GO:0004758">
    <property type="term" value="F:serine C-palmitoyltransferase activity"/>
    <property type="evidence" value="ECO:0007669"/>
    <property type="project" value="UniProtKB-EC"/>
</dbReference>
<dbReference type="InterPro" id="IPR050087">
    <property type="entry name" value="AON_synthase_class-II"/>
</dbReference>
<evidence type="ECO:0000313" key="11">
    <source>
        <dbReference type="Proteomes" id="UP001174909"/>
    </source>
</evidence>
<dbReference type="PANTHER" id="PTHR13693:SF3">
    <property type="entry name" value="LD36009P"/>
    <property type="match status" value="1"/>
</dbReference>